<proteinExistence type="predicted"/>
<evidence type="ECO:0000313" key="1">
    <source>
        <dbReference type="EMBL" id="KRY23185.1"/>
    </source>
</evidence>
<keyword evidence="2" id="KW-1185">Reference proteome</keyword>
<dbReference type="Proteomes" id="UP000054783">
    <property type="component" value="Unassembled WGS sequence"/>
</dbReference>
<accession>A0A0V1AEH2</accession>
<comment type="caution">
    <text evidence="1">The sequence shown here is derived from an EMBL/GenBank/DDBJ whole genome shotgun (WGS) entry which is preliminary data.</text>
</comment>
<dbReference type="EMBL" id="JYDQ01000005">
    <property type="protein sequence ID" value="KRY23185.1"/>
    <property type="molecule type" value="Genomic_DNA"/>
</dbReference>
<dbReference type="AlphaFoldDB" id="A0A0V1AEH2"/>
<reference evidence="1 2" key="1">
    <citation type="submission" date="2015-01" db="EMBL/GenBank/DDBJ databases">
        <title>Evolution of Trichinella species and genotypes.</title>
        <authorList>
            <person name="Korhonen P.K."/>
            <person name="Edoardo P."/>
            <person name="Giuseppe L.R."/>
            <person name="Gasser R.B."/>
        </authorList>
    </citation>
    <scope>NUCLEOTIDE SEQUENCE [LARGE SCALE GENOMIC DNA]</scope>
    <source>
        <strain evidence="1">ISS2496</strain>
    </source>
</reference>
<protein>
    <submittedName>
        <fullName evidence="1">Uncharacterized protein</fullName>
    </submittedName>
</protein>
<sequence>MKTVHFQINIIFMNLTYIIKEKNKSICILQQTTCKTDKPTKRFQFYEKQTLICSDYTVSIAFLRLLKLTISYSR</sequence>
<evidence type="ECO:0000313" key="2">
    <source>
        <dbReference type="Proteomes" id="UP000054783"/>
    </source>
</evidence>
<gene>
    <name evidence="1" type="ORF">T12_7046</name>
</gene>
<organism evidence="1 2">
    <name type="scientific">Trichinella patagoniensis</name>
    <dbReference type="NCBI Taxonomy" id="990121"/>
    <lineage>
        <taxon>Eukaryota</taxon>
        <taxon>Metazoa</taxon>
        <taxon>Ecdysozoa</taxon>
        <taxon>Nematoda</taxon>
        <taxon>Enoplea</taxon>
        <taxon>Dorylaimia</taxon>
        <taxon>Trichinellida</taxon>
        <taxon>Trichinellidae</taxon>
        <taxon>Trichinella</taxon>
    </lineage>
</organism>
<name>A0A0V1AEH2_9BILA</name>